<organism evidence="2 3">
    <name type="scientific">Stephania cephalantha</name>
    <dbReference type="NCBI Taxonomy" id="152367"/>
    <lineage>
        <taxon>Eukaryota</taxon>
        <taxon>Viridiplantae</taxon>
        <taxon>Streptophyta</taxon>
        <taxon>Embryophyta</taxon>
        <taxon>Tracheophyta</taxon>
        <taxon>Spermatophyta</taxon>
        <taxon>Magnoliopsida</taxon>
        <taxon>Ranunculales</taxon>
        <taxon>Menispermaceae</taxon>
        <taxon>Menispermoideae</taxon>
        <taxon>Cissampelideae</taxon>
        <taxon>Stephania</taxon>
    </lineage>
</organism>
<comment type="caution">
    <text evidence="2">The sequence shown here is derived from an EMBL/GenBank/DDBJ whole genome shotgun (WGS) entry which is preliminary data.</text>
</comment>
<proteinExistence type="predicted"/>
<reference evidence="2 3" key="1">
    <citation type="submission" date="2024-01" db="EMBL/GenBank/DDBJ databases">
        <title>Genome assemblies of Stephania.</title>
        <authorList>
            <person name="Yang L."/>
        </authorList>
    </citation>
    <scope>NUCLEOTIDE SEQUENCE [LARGE SCALE GENOMIC DNA]</scope>
    <source>
        <strain evidence="2">JXDWG</strain>
        <tissue evidence="2">Leaf</tissue>
    </source>
</reference>
<gene>
    <name evidence="2" type="ORF">Scep_021937</name>
</gene>
<evidence type="ECO:0000313" key="3">
    <source>
        <dbReference type="Proteomes" id="UP001419268"/>
    </source>
</evidence>
<evidence type="ECO:0000313" key="2">
    <source>
        <dbReference type="EMBL" id="KAK9105093.1"/>
    </source>
</evidence>
<keyword evidence="3" id="KW-1185">Reference proteome</keyword>
<evidence type="ECO:0000256" key="1">
    <source>
        <dbReference type="SAM" id="MobiDB-lite"/>
    </source>
</evidence>
<dbReference type="EMBL" id="JBBNAG010000009">
    <property type="protein sequence ID" value="KAK9105093.1"/>
    <property type="molecule type" value="Genomic_DNA"/>
</dbReference>
<sequence length="71" mass="7378">MIARGGSQGEAYESFENSIGNEEREEDHVGGSTSGGGNRGTQAIRGNRGSRGGGGSRRGHGTRPTTNEEDQ</sequence>
<dbReference type="Proteomes" id="UP001419268">
    <property type="component" value="Unassembled WGS sequence"/>
</dbReference>
<dbReference type="AlphaFoldDB" id="A0AAP0F9G2"/>
<name>A0AAP0F9G2_9MAGN</name>
<feature type="region of interest" description="Disordered" evidence="1">
    <location>
        <begin position="1"/>
        <end position="71"/>
    </location>
</feature>
<protein>
    <submittedName>
        <fullName evidence="2">Uncharacterized protein</fullName>
    </submittedName>
</protein>
<accession>A0AAP0F9G2</accession>